<keyword evidence="6" id="KW-1185">Reference proteome</keyword>
<dbReference type="Gene3D" id="1.10.8.270">
    <property type="entry name" value="putative rabgap domain of human tbc1 domain family member 14 like domains"/>
    <property type="match status" value="1"/>
</dbReference>
<evidence type="ECO:0000256" key="1">
    <source>
        <dbReference type="ARBA" id="ARBA00022468"/>
    </source>
</evidence>
<dbReference type="FunFam" id="1.10.8.270:FF:000004">
    <property type="entry name" value="TBC1 domain family, member 22B"/>
    <property type="match status" value="1"/>
</dbReference>
<dbReference type="EMBL" id="CAJPEX010006771">
    <property type="protein sequence ID" value="CAG0924193.1"/>
    <property type="molecule type" value="Genomic_DNA"/>
</dbReference>
<dbReference type="Proteomes" id="UP000678499">
    <property type="component" value="Unassembled WGS sequence"/>
</dbReference>
<protein>
    <recommendedName>
        <fullName evidence="4">Rab-GAP TBC domain-containing protein</fullName>
    </recommendedName>
</protein>
<keyword evidence="1" id="KW-0343">GTPase activation</keyword>
<dbReference type="EMBL" id="OA888808">
    <property type="protein sequence ID" value="CAD7284041.1"/>
    <property type="molecule type" value="Genomic_DNA"/>
</dbReference>
<dbReference type="PANTHER" id="PTHR22957">
    <property type="entry name" value="TBC1 DOMAIN FAMILY MEMBER GTPASE-ACTIVATING PROTEIN"/>
    <property type="match status" value="1"/>
</dbReference>
<organism evidence="5">
    <name type="scientific">Notodromas monacha</name>
    <dbReference type="NCBI Taxonomy" id="399045"/>
    <lineage>
        <taxon>Eukaryota</taxon>
        <taxon>Metazoa</taxon>
        <taxon>Ecdysozoa</taxon>
        <taxon>Arthropoda</taxon>
        <taxon>Crustacea</taxon>
        <taxon>Oligostraca</taxon>
        <taxon>Ostracoda</taxon>
        <taxon>Podocopa</taxon>
        <taxon>Podocopida</taxon>
        <taxon>Cypridocopina</taxon>
        <taxon>Cypridoidea</taxon>
        <taxon>Cyprididae</taxon>
        <taxon>Notodromas</taxon>
    </lineage>
</organism>
<dbReference type="InterPro" id="IPR000195">
    <property type="entry name" value="Rab-GAP-TBC_dom"/>
</dbReference>
<dbReference type="GO" id="GO:0071889">
    <property type="term" value="F:14-3-3 protein binding"/>
    <property type="evidence" value="ECO:0007669"/>
    <property type="project" value="UniProtKB-ARBA"/>
</dbReference>
<gene>
    <name evidence="5" type="ORF">NMOB1V02_LOCUS11649</name>
</gene>
<dbReference type="PANTHER" id="PTHR22957:SF26">
    <property type="entry name" value="LD44506P"/>
    <property type="match status" value="1"/>
</dbReference>
<feature type="compositionally biased region" description="Polar residues" evidence="3">
    <location>
        <begin position="1"/>
        <end position="16"/>
    </location>
</feature>
<evidence type="ECO:0000313" key="5">
    <source>
        <dbReference type="EMBL" id="CAD7284041.1"/>
    </source>
</evidence>
<dbReference type="PROSITE" id="PS50086">
    <property type="entry name" value="TBC_RABGAP"/>
    <property type="match status" value="1"/>
</dbReference>
<evidence type="ECO:0000256" key="3">
    <source>
        <dbReference type="SAM" id="MobiDB-lite"/>
    </source>
</evidence>
<feature type="region of interest" description="Disordered" evidence="3">
    <location>
        <begin position="1"/>
        <end position="37"/>
    </location>
</feature>
<dbReference type="FunFam" id="1.10.472.80:FF:000001">
    <property type="entry name" value="TBC1 domain family member 22B"/>
    <property type="match status" value="1"/>
</dbReference>
<dbReference type="InterPro" id="IPR035969">
    <property type="entry name" value="Rab-GAP_TBC_sf"/>
</dbReference>
<feature type="region of interest" description="Disordered" evidence="3">
    <location>
        <begin position="130"/>
        <end position="154"/>
    </location>
</feature>
<evidence type="ECO:0000259" key="4">
    <source>
        <dbReference type="PROSITE" id="PS50086"/>
    </source>
</evidence>
<dbReference type="Gene3D" id="1.10.10.750">
    <property type="entry name" value="Ypt/Rab-GAP domain of gyp1p, domain 1"/>
    <property type="match status" value="1"/>
</dbReference>
<dbReference type="SMART" id="SM00164">
    <property type="entry name" value="TBC"/>
    <property type="match status" value="1"/>
</dbReference>
<dbReference type="SUPFAM" id="SSF47923">
    <property type="entry name" value="Ypt/Rab-GAP domain of gyp1p"/>
    <property type="match status" value="2"/>
</dbReference>
<dbReference type="OrthoDB" id="26371at2759"/>
<accession>A0A7R9GIU6</accession>
<proteinExistence type="predicted"/>
<dbReference type="AlphaFoldDB" id="A0A7R9GIU6"/>
<dbReference type="GO" id="GO:0005096">
    <property type="term" value="F:GTPase activator activity"/>
    <property type="evidence" value="ECO:0007669"/>
    <property type="project" value="UniProtKB-KW"/>
</dbReference>
<reference evidence="5" key="1">
    <citation type="submission" date="2020-11" db="EMBL/GenBank/DDBJ databases">
        <authorList>
            <person name="Tran Van P."/>
        </authorList>
    </citation>
    <scope>NUCLEOTIDE SEQUENCE</scope>
</reference>
<name>A0A7R9GIU6_9CRUS</name>
<dbReference type="Gene3D" id="1.10.472.80">
    <property type="entry name" value="Ypt/Rab-GAP domain of gyp1p, domain 3"/>
    <property type="match status" value="1"/>
</dbReference>
<evidence type="ECO:0000256" key="2">
    <source>
        <dbReference type="ARBA" id="ARBA00043879"/>
    </source>
</evidence>
<comment type="function">
    <text evidence="2">May act as a GTPase-activating protein for Rab family protein(s).</text>
</comment>
<sequence length="487" mass="55586">MMSSQPATPVPKQNSLWKRGSINVPGRPKLKSASKSKAADADSFQNFTESVSDAWDIGDDEFCNLSIGDMIISPGEVHSAALSVLESHKQSTLSVKPNACTDAGKAEALQRLAMKDAVPRLPDHVIHPKHYPGFPRPIGQGSTAVRTSSESETSSEALRIQKFQTILFEGSSSINMEELKKLSWSGVPSAVRPDVWRLLSDYVPPNRDRWESVATKKREEYWNYVENYYKTRSDEQNGETYRQIHIDIPRMAPLMPLFQQPLVQEILERILFIWAIRHPASGYVQGINDLVTPFFVVFISEHVERCLELTSNSPPNVDKVVSAEALRSVEADTFWGFSHLLSGIQDHYTFAQPGIQKRIHQLADLVQRVDKTLHAHIARHDIDYLQFAFRWMNNLLTRELSLQCTLRLWDTCLVEPQGFGLFYLYICAAFLFHWRDELLRQMDFQSLMLLLQNLPTKDWTPKEIEVLTAEAYRLKYVFDGAPNHLAK</sequence>
<feature type="domain" description="Rab-GAP TBC" evidence="4">
    <location>
        <begin position="186"/>
        <end position="416"/>
    </location>
</feature>
<dbReference type="Pfam" id="PF00566">
    <property type="entry name" value="RabGAP-TBC"/>
    <property type="match status" value="1"/>
</dbReference>
<evidence type="ECO:0000313" key="6">
    <source>
        <dbReference type="Proteomes" id="UP000678499"/>
    </source>
</evidence>